<comment type="caution">
    <text evidence="1">The sequence shown here is derived from an EMBL/GenBank/DDBJ whole genome shotgun (WGS) entry which is preliminary data.</text>
</comment>
<proteinExistence type="predicted"/>
<sequence>MSTEPPKPSPPPRNPVLVALGIPRLRLPGRNMSIFLGTVLGISGMIYYDRKNRRLNRQKWKDRVSYLAKEPLQVNELPRKVKVFVAPPPGDHIDITIDHFTQYIKPILTAAAIDWEMVQATRQGEIRYHVAEQIRKQRRGEADSRDELMKAVTDGLKYDSEGGVICVGRGAYKEYLHGLNEGWLGPLEPPMPPETEGSVEVRGLLESGDDVTQKATEASKAADAGLVTPQSPPAEPPKSTEETETREKEDKKPSVPKPYISQADYESAPMPAELAQITSFEPIVYIPHPHLLGFLNTPTRTYRFFTKRELADRCGRLTASVALSQSRPFVSRIDLAQGVEEEAEWPKKWKETALEKGSEWMQDFVVDDRIAERLRVYQLGHSEDGSSPTTVAAMEE</sequence>
<reference evidence="2" key="1">
    <citation type="journal article" date="2024" name="Front. Bioeng. Biotechnol.">
        <title>Genome-scale model development and genomic sequencing of the oleaginous clade Lipomyces.</title>
        <authorList>
            <person name="Czajka J.J."/>
            <person name="Han Y."/>
            <person name="Kim J."/>
            <person name="Mondo S.J."/>
            <person name="Hofstad B.A."/>
            <person name="Robles A."/>
            <person name="Haridas S."/>
            <person name="Riley R."/>
            <person name="LaButti K."/>
            <person name="Pangilinan J."/>
            <person name="Andreopoulos W."/>
            <person name="Lipzen A."/>
            <person name="Yan J."/>
            <person name="Wang M."/>
            <person name="Ng V."/>
            <person name="Grigoriev I.V."/>
            <person name="Spatafora J.W."/>
            <person name="Magnuson J.K."/>
            <person name="Baker S.E."/>
            <person name="Pomraning K.R."/>
        </authorList>
    </citation>
    <scope>NUCLEOTIDE SEQUENCE [LARGE SCALE GENOMIC DNA]</scope>
    <source>
        <strain evidence="2">CBS 10300</strain>
    </source>
</reference>
<gene>
    <name evidence="1" type="ORF">V1517DRAFT_327085</name>
</gene>
<evidence type="ECO:0000313" key="1">
    <source>
        <dbReference type="EMBL" id="KAK9321216.1"/>
    </source>
</evidence>
<keyword evidence="2" id="KW-1185">Reference proteome</keyword>
<evidence type="ECO:0000313" key="2">
    <source>
        <dbReference type="Proteomes" id="UP001489719"/>
    </source>
</evidence>
<dbReference type="EMBL" id="MU970104">
    <property type="protein sequence ID" value="KAK9321216.1"/>
    <property type="molecule type" value="Genomic_DNA"/>
</dbReference>
<protein>
    <submittedName>
        <fullName evidence="1">Mitochondrial import inner membrane translocase subunit Tim54</fullName>
    </submittedName>
</protein>
<dbReference type="Proteomes" id="UP001489719">
    <property type="component" value="Unassembled WGS sequence"/>
</dbReference>
<organism evidence="1 2">
    <name type="scientific">Lipomyces orientalis</name>
    <dbReference type="NCBI Taxonomy" id="1233043"/>
    <lineage>
        <taxon>Eukaryota</taxon>
        <taxon>Fungi</taxon>
        <taxon>Dikarya</taxon>
        <taxon>Ascomycota</taxon>
        <taxon>Saccharomycotina</taxon>
        <taxon>Lipomycetes</taxon>
        <taxon>Lipomycetales</taxon>
        <taxon>Lipomycetaceae</taxon>
        <taxon>Lipomyces</taxon>
    </lineage>
</organism>
<accession>A0ACC3TKD1</accession>
<name>A0ACC3TKD1_9ASCO</name>